<keyword evidence="15" id="KW-1185">Reference proteome</keyword>
<evidence type="ECO:0000256" key="4">
    <source>
        <dbReference type="ARBA" id="ARBA00022862"/>
    </source>
</evidence>
<feature type="signal peptide" evidence="12">
    <location>
        <begin position="1"/>
        <end position="20"/>
    </location>
</feature>
<dbReference type="SUPFAM" id="SSF52833">
    <property type="entry name" value="Thioredoxin-like"/>
    <property type="match status" value="1"/>
</dbReference>
<comment type="function">
    <text evidence="1">Thiol-specific peroxidase that catalyzes the reduction of hydrogen peroxide and organic hydroperoxides to water and alcohols, respectively. Plays a role in cell protection against oxidative stress by detoxifying peroxides and as sensor of hydrogen peroxide-mediated signaling events.</text>
</comment>
<reference evidence="14 15" key="1">
    <citation type="submission" date="2018-05" db="EMBL/GenBank/DDBJ databases">
        <title>Description of Sphingomonas pokkalii sp nov, isolated from the rhizosphere of saline tolerant pokkali rice and its draft genome analysis.</title>
        <authorList>
            <person name="Menon R."/>
            <person name="Kumari S."/>
            <person name="Rameshkumar N."/>
        </authorList>
    </citation>
    <scope>NUCLEOTIDE SEQUENCE [LARGE SCALE GENOMIC DNA]</scope>
    <source>
        <strain evidence="14 15">L3B27</strain>
    </source>
</reference>
<evidence type="ECO:0000256" key="3">
    <source>
        <dbReference type="ARBA" id="ARBA00022559"/>
    </source>
</evidence>
<evidence type="ECO:0000256" key="8">
    <source>
        <dbReference type="ARBA" id="ARBA00032824"/>
    </source>
</evidence>
<dbReference type="InterPro" id="IPR036249">
    <property type="entry name" value="Thioredoxin-like_sf"/>
</dbReference>
<evidence type="ECO:0000313" key="15">
    <source>
        <dbReference type="Proteomes" id="UP000245890"/>
    </source>
</evidence>
<dbReference type="InterPro" id="IPR050924">
    <property type="entry name" value="Peroxiredoxin_BCP/PrxQ"/>
</dbReference>
<dbReference type="PANTHER" id="PTHR42801">
    <property type="entry name" value="THIOREDOXIN-DEPENDENT PEROXIDE REDUCTASE"/>
    <property type="match status" value="1"/>
</dbReference>
<dbReference type="Pfam" id="PF00578">
    <property type="entry name" value="AhpC-TSA"/>
    <property type="match status" value="1"/>
</dbReference>
<name>A0A2U0SBF3_9SPHN</name>
<dbReference type="GO" id="GO:0005737">
    <property type="term" value="C:cytoplasm"/>
    <property type="evidence" value="ECO:0007669"/>
    <property type="project" value="TreeGrafter"/>
</dbReference>
<dbReference type="Proteomes" id="UP000245890">
    <property type="component" value="Unassembled WGS sequence"/>
</dbReference>
<keyword evidence="6" id="KW-1015">Disulfide bond</keyword>
<evidence type="ECO:0000256" key="7">
    <source>
        <dbReference type="ARBA" id="ARBA00023284"/>
    </source>
</evidence>
<dbReference type="EC" id="1.11.1.24" evidence="2"/>
<evidence type="ECO:0000256" key="2">
    <source>
        <dbReference type="ARBA" id="ARBA00013017"/>
    </source>
</evidence>
<dbReference type="PROSITE" id="PS51352">
    <property type="entry name" value="THIOREDOXIN_2"/>
    <property type="match status" value="1"/>
</dbReference>
<organism evidence="14 15">
    <name type="scientific">Sphingomonas pokkalii</name>
    <dbReference type="NCBI Taxonomy" id="2175090"/>
    <lineage>
        <taxon>Bacteria</taxon>
        <taxon>Pseudomonadati</taxon>
        <taxon>Pseudomonadota</taxon>
        <taxon>Alphaproteobacteria</taxon>
        <taxon>Sphingomonadales</taxon>
        <taxon>Sphingomonadaceae</taxon>
        <taxon>Sphingomonas</taxon>
    </lineage>
</organism>
<feature type="domain" description="Thioredoxin" evidence="13">
    <location>
        <begin position="22"/>
        <end position="170"/>
    </location>
</feature>
<dbReference type="GO" id="GO:0045454">
    <property type="term" value="P:cell redox homeostasis"/>
    <property type="evidence" value="ECO:0007669"/>
    <property type="project" value="TreeGrafter"/>
</dbReference>
<proteinExistence type="inferred from homology"/>
<evidence type="ECO:0000256" key="10">
    <source>
        <dbReference type="ARBA" id="ARBA00042639"/>
    </source>
</evidence>
<sequence>MRLKLALAALVLPFALPAQAELAPNAKAPMFIARGAVAGKPTTVDLKAALKKGPVVLYFFPAAFTSGCNAEAHAFAEALDDFTKAGATVIGMTAGNVDQLEKFSSQYCAGKFAVAAATPTVAKGYDVMMQNAKYTKRTSYVIAPNGKVLFVHSDANPADHIRQTLAAVQKYRESHRH</sequence>
<dbReference type="InterPro" id="IPR013766">
    <property type="entry name" value="Thioredoxin_domain"/>
</dbReference>
<comment type="catalytic activity">
    <reaction evidence="11">
        <text>a hydroperoxide + [thioredoxin]-dithiol = an alcohol + [thioredoxin]-disulfide + H2O</text>
        <dbReference type="Rhea" id="RHEA:62620"/>
        <dbReference type="Rhea" id="RHEA-COMP:10698"/>
        <dbReference type="Rhea" id="RHEA-COMP:10700"/>
        <dbReference type="ChEBI" id="CHEBI:15377"/>
        <dbReference type="ChEBI" id="CHEBI:29950"/>
        <dbReference type="ChEBI" id="CHEBI:30879"/>
        <dbReference type="ChEBI" id="CHEBI:35924"/>
        <dbReference type="ChEBI" id="CHEBI:50058"/>
        <dbReference type="EC" id="1.11.1.24"/>
    </reaction>
</comment>
<evidence type="ECO:0000256" key="1">
    <source>
        <dbReference type="ARBA" id="ARBA00003330"/>
    </source>
</evidence>
<dbReference type="GO" id="GO:0008379">
    <property type="term" value="F:thioredoxin peroxidase activity"/>
    <property type="evidence" value="ECO:0007669"/>
    <property type="project" value="TreeGrafter"/>
</dbReference>
<dbReference type="GO" id="GO:0034599">
    <property type="term" value="P:cellular response to oxidative stress"/>
    <property type="evidence" value="ECO:0007669"/>
    <property type="project" value="TreeGrafter"/>
</dbReference>
<keyword evidence="7" id="KW-0676">Redox-active center</keyword>
<dbReference type="Gene3D" id="3.40.30.10">
    <property type="entry name" value="Glutaredoxin"/>
    <property type="match status" value="1"/>
</dbReference>
<dbReference type="RefSeq" id="WP_116468108.1">
    <property type="nucleotide sequence ID" value="NZ_QENQ01000001.1"/>
</dbReference>
<dbReference type="AlphaFoldDB" id="A0A2U0SBF3"/>
<evidence type="ECO:0000313" key="14">
    <source>
        <dbReference type="EMBL" id="PVX28660.1"/>
    </source>
</evidence>
<comment type="caution">
    <text evidence="14">The sequence shown here is derived from an EMBL/GenBank/DDBJ whole genome shotgun (WGS) entry which is preliminary data.</text>
</comment>
<evidence type="ECO:0000256" key="9">
    <source>
        <dbReference type="ARBA" id="ARBA00038489"/>
    </source>
</evidence>
<dbReference type="EMBL" id="QENQ01000001">
    <property type="protein sequence ID" value="PVX28660.1"/>
    <property type="molecule type" value="Genomic_DNA"/>
</dbReference>
<evidence type="ECO:0000256" key="11">
    <source>
        <dbReference type="ARBA" id="ARBA00049091"/>
    </source>
</evidence>
<dbReference type="InterPro" id="IPR000866">
    <property type="entry name" value="AhpC/TSA"/>
</dbReference>
<comment type="similarity">
    <text evidence="9">Belongs to the peroxiredoxin family. BCP/PrxQ subfamily.</text>
</comment>
<dbReference type="PANTHER" id="PTHR42801:SF4">
    <property type="entry name" value="AHPC_TSA FAMILY PROTEIN"/>
    <property type="match status" value="1"/>
</dbReference>
<keyword evidence="5" id="KW-0560">Oxidoreductase</keyword>
<gene>
    <name evidence="14" type="ORF">DD559_04365</name>
</gene>
<keyword evidence="12" id="KW-0732">Signal</keyword>
<accession>A0A2U0SBF3</accession>
<dbReference type="CDD" id="cd03017">
    <property type="entry name" value="PRX_BCP"/>
    <property type="match status" value="1"/>
</dbReference>
<feature type="chain" id="PRO_5015445664" description="thioredoxin-dependent peroxiredoxin" evidence="12">
    <location>
        <begin position="21"/>
        <end position="177"/>
    </location>
</feature>
<dbReference type="OrthoDB" id="5572803at2"/>
<evidence type="ECO:0000256" key="12">
    <source>
        <dbReference type="SAM" id="SignalP"/>
    </source>
</evidence>
<evidence type="ECO:0000256" key="5">
    <source>
        <dbReference type="ARBA" id="ARBA00023002"/>
    </source>
</evidence>
<keyword evidence="3" id="KW-0575">Peroxidase</keyword>
<evidence type="ECO:0000256" key="6">
    <source>
        <dbReference type="ARBA" id="ARBA00023157"/>
    </source>
</evidence>
<evidence type="ECO:0000259" key="13">
    <source>
        <dbReference type="PROSITE" id="PS51352"/>
    </source>
</evidence>
<protein>
    <recommendedName>
        <fullName evidence="2">thioredoxin-dependent peroxiredoxin</fullName>
        <ecNumber evidence="2">1.11.1.24</ecNumber>
    </recommendedName>
    <alternativeName>
        <fullName evidence="8">Thioredoxin peroxidase</fullName>
    </alternativeName>
    <alternativeName>
        <fullName evidence="10">Thioredoxin-dependent peroxiredoxin Bcp</fullName>
    </alternativeName>
</protein>
<keyword evidence="4" id="KW-0049">Antioxidant</keyword>